<name>F4PLQ3_CACFS</name>
<keyword evidence="5 8" id="KW-0812">Transmembrane</keyword>
<feature type="transmembrane region" description="Helical" evidence="8">
    <location>
        <begin position="253"/>
        <end position="276"/>
    </location>
</feature>
<evidence type="ECO:0000256" key="1">
    <source>
        <dbReference type="ARBA" id="ARBA00004651"/>
    </source>
</evidence>
<organism evidence="9 10">
    <name type="scientific">Cavenderia fasciculata</name>
    <name type="common">Slime mold</name>
    <name type="synonym">Dictyostelium fasciculatum</name>
    <dbReference type="NCBI Taxonomy" id="261658"/>
    <lineage>
        <taxon>Eukaryota</taxon>
        <taxon>Amoebozoa</taxon>
        <taxon>Evosea</taxon>
        <taxon>Eumycetozoa</taxon>
        <taxon>Dictyostelia</taxon>
        <taxon>Acytosteliales</taxon>
        <taxon>Cavenderiaceae</taxon>
        <taxon>Cavenderia</taxon>
    </lineage>
</organism>
<feature type="transmembrane region" description="Helical" evidence="8">
    <location>
        <begin position="393"/>
        <end position="417"/>
    </location>
</feature>
<feature type="transmembrane region" description="Helical" evidence="8">
    <location>
        <begin position="51"/>
        <end position="73"/>
    </location>
</feature>
<comment type="similarity">
    <text evidence="2">Belongs to the major facilitator superfamily.</text>
</comment>
<dbReference type="FunFam" id="1.20.1250.20:FF:000183">
    <property type="entry name" value="sodium-dependent lysophosphatidylcholine symporter 1 isoform X2"/>
    <property type="match status" value="1"/>
</dbReference>
<dbReference type="GO" id="GO:0005886">
    <property type="term" value="C:plasma membrane"/>
    <property type="evidence" value="ECO:0007669"/>
    <property type="project" value="UniProtKB-SubCell"/>
</dbReference>
<gene>
    <name evidence="9" type="ORF">DFA_05608</name>
</gene>
<dbReference type="PANTHER" id="PTHR11328:SF24">
    <property type="entry name" value="MAJOR FACILITATOR SUPERFAMILY (MFS) PROFILE DOMAIN-CONTAINING PROTEIN"/>
    <property type="match status" value="1"/>
</dbReference>
<feature type="transmembrane region" description="Helical" evidence="8">
    <location>
        <begin position="174"/>
        <end position="191"/>
    </location>
</feature>
<dbReference type="KEGG" id="dfa:DFA_05608"/>
<evidence type="ECO:0000256" key="3">
    <source>
        <dbReference type="ARBA" id="ARBA00022448"/>
    </source>
</evidence>
<dbReference type="Gene3D" id="1.20.1250.20">
    <property type="entry name" value="MFS general substrate transporter like domains"/>
    <property type="match status" value="2"/>
</dbReference>
<dbReference type="Pfam" id="PF13347">
    <property type="entry name" value="MFS_2"/>
    <property type="match status" value="1"/>
</dbReference>
<dbReference type="CDD" id="cd17332">
    <property type="entry name" value="MFS_MelB_like"/>
    <property type="match status" value="1"/>
</dbReference>
<feature type="transmembrane region" description="Helical" evidence="8">
    <location>
        <begin position="211"/>
        <end position="232"/>
    </location>
</feature>
<keyword evidence="4" id="KW-1003">Cell membrane</keyword>
<keyword evidence="3" id="KW-0813">Transport</keyword>
<accession>F4PLQ3</accession>
<reference evidence="10" key="1">
    <citation type="journal article" date="2011" name="Genome Res.">
        <title>Phylogeny-wide analysis of social amoeba genomes highlights ancient origins for complex intercellular communication.</title>
        <authorList>
            <person name="Heidel A.J."/>
            <person name="Lawal H.M."/>
            <person name="Felder M."/>
            <person name="Schilde C."/>
            <person name="Helps N.R."/>
            <person name="Tunggal B."/>
            <person name="Rivero F."/>
            <person name="John U."/>
            <person name="Schleicher M."/>
            <person name="Eichinger L."/>
            <person name="Platzer M."/>
            <person name="Noegel A.A."/>
            <person name="Schaap P."/>
            <person name="Gloeckner G."/>
        </authorList>
    </citation>
    <scope>NUCLEOTIDE SEQUENCE [LARGE SCALE GENOMIC DNA]</scope>
    <source>
        <strain evidence="10">SH3</strain>
    </source>
</reference>
<evidence type="ECO:0000256" key="8">
    <source>
        <dbReference type="SAM" id="Phobius"/>
    </source>
</evidence>
<comment type="subcellular location">
    <subcellularLocation>
        <location evidence="1">Cell membrane</location>
        <topology evidence="1">Multi-pass membrane protein</topology>
    </subcellularLocation>
</comment>
<dbReference type="Proteomes" id="UP000007797">
    <property type="component" value="Unassembled WGS sequence"/>
</dbReference>
<feature type="transmembrane region" description="Helical" evidence="8">
    <location>
        <begin position="102"/>
        <end position="121"/>
    </location>
</feature>
<protein>
    <recommendedName>
        <fullName evidence="11">Major facilitator superfamily (MFS) profile domain-containing protein</fullName>
    </recommendedName>
</protein>
<feature type="transmembrane region" description="Helical" evidence="8">
    <location>
        <begin position="449"/>
        <end position="475"/>
    </location>
</feature>
<dbReference type="GO" id="GO:0015293">
    <property type="term" value="F:symporter activity"/>
    <property type="evidence" value="ECO:0007669"/>
    <property type="project" value="InterPro"/>
</dbReference>
<dbReference type="RefSeq" id="XP_004361326.1">
    <property type="nucleotide sequence ID" value="XM_004361269.1"/>
</dbReference>
<evidence type="ECO:0000256" key="4">
    <source>
        <dbReference type="ARBA" id="ARBA00022475"/>
    </source>
</evidence>
<keyword evidence="7 8" id="KW-0472">Membrane</keyword>
<evidence type="ECO:0000313" key="10">
    <source>
        <dbReference type="Proteomes" id="UP000007797"/>
    </source>
</evidence>
<feature type="transmembrane region" description="Helical" evidence="8">
    <location>
        <begin position="296"/>
        <end position="315"/>
    </location>
</feature>
<dbReference type="EMBL" id="GL883008">
    <property type="protein sequence ID" value="EGG23475.1"/>
    <property type="molecule type" value="Genomic_DNA"/>
</dbReference>
<proteinExistence type="inferred from homology"/>
<dbReference type="GeneID" id="14875133"/>
<evidence type="ECO:0000256" key="2">
    <source>
        <dbReference type="ARBA" id="ARBA00008335"/>
    </source>
</evidence>
<dbReference type="GO" id="GO:0008643">
    <property type="term" value="P:carbohydrate transport"/>
    <property type="evidence" value="ECO:0007669"/>
    <property type="project" value="InterPro"/>
</dbReference>
<dbReference type="AlphaFoldDB" id="F4PLQ3"/>
<feature type="transmembrane region" description="Helical" evidence="8">
    <location>
        <begin position="133"/>
        <end position="154"/>
    </location>
</feature>
<dbReference type="STRING" id="1054147.F4PLQ3"/>
<dbReference type="SUPFAM" id="SSF103473">
    <property type="entry name" value="MFS general substrate transporter"/>
    <property type="match status" value="1"/>
</dbReference>
<sequence>MSLLSDIDLENTHYGNKDDKDNVPLLRSQDNSGTAGYGSLPRSPSSVIKGFFLNSFLLSVAQLPPMYTALILFTSKGVDAFSDIFVGSLSDKTVSRWGRRRVWILFGALPLSILYCALWYVPNTEETWAKVLYYQVVVIFLSIAYTCVAIPYSAMNAEISDDYDERTSLAGMRMISLMLGGVISSFAHSLLIKSFKKDVGGQEVIEYQKGYLLSGGIWGFIMMIPLAITFFGTRNIRQQTTKSESHVPFFKGLVVMLSNRAFVTVTLLYFFCQIAVQFVQNNLLLYCTYVGDAEDEFPYILGTLQVSVAVFIVIWGKISTKIGKKTVYYIGGAFLMAAFISLYFIPKGSKYALWGVAAFGGIGVAVAFLIPMSMLPDVVELDELKTGERREGIFYSLFLFFQKMGLSVGLAGSNLILNFSGYEAPEEISKDGLSTEIIDNNYESDSVILALRLLVSAVPAVIVLFSFVAIFFYPITKESHNETRELLKRKREGASVIVE</sequence>
<keyword evidence="6 8" id="KW-1133">Transmembrane helix</keyword>
<evidence type="ECO:0000256" key="6">
    <source>
        <dbReference type="ARBA" id="ARBA00022989"/>
    </source>
</evidence>
<feature type="transmembrane region" description="Helical" evidence="8">
    <location>
        <begin position="327"/>
        <end position="345"/>
    </location>
</feature>
<dbReference type="PANTHER" id="PTHR11328">
    <property type="entry name" value="MAJOR FACILITATOR SUPERFAMILY DOMAIN-CONTAINING PROTEIN"/>
    <property type="match status" value="1"/>
</dbReference>
<dbReference type="OrthoDB" id="197206at2759"/>
<evidence type="ECO:0000313" key="9">
    <source>
        <dbReference type="EMBL" id="EGG23475.1"/>
    </source>
</evidence>
<evidence type="ECO:0008006" key="11">
    <source>
        <dbReference type="Google" id="ProtNLM"/>
    </source>
</evidence>
<evidence type="ECO:0000256" key="5">
    <source>
        <dbReference type="ARBA" id="ARBA00022692"/>
    </source>
</evidence>
<keyword evidence="10" id="KW-1185">Reference proteome</keyword>
<dbReference type="InterPro" id="IPR039672">
    <property type="entry name" value="MFS_2"/>
</dbReference>
<dbReference type="InterPro" id="IPR036259">
    <property type="entry name" value="MFS_trans_sf"/>
</dbReference>
<feature type="transmembrane region" description="Helical" evidence="8">
    <location>
        <begin position="351"/>
        <end position="372"/>
    </location>
</feature>
<dbReference type="OMA" id="AFAIGFN"/>
<evidence type="ECO:0000256" key="7">
    <source>
        <dbReference type="ARBA" id="ARBA00023136"/>
    </source>
</evidence>